<dbReference type="RefSeq" id="WP_012414596.1">
    <property type="nucleotide sequence ID" value="NC_010644.1"/>
</dbReference>
<dbReference type="EMBL" id="CP001055">
    <property type="protein sequence ID" value="ACC97981.1"/>
    <property type="molecule type" value="Genomic_DNA"/>
</dbReference>
<dbReference type="KEGG" id="emi:Emin_0424"/>
<dbReference type="HOGENOM" id="CLU_660111_0_0_0"/>
<protein>
    <recommendedName>
        <fullName evidence="5">Outer membrane protein beta-barrel domain-containing protein</fullName>
    </recommendedName>
</protein>
<organism evidence="3 4">
    <name type="scientific">Elusimicrobium minutum (strain Pei191)</name>
    <dbReference type="NCBI Taxonomy" id="445932"/>
    <lineage>
        <taxon>Bacteria</taxon>
        <taxon>Pseudomonadati</taxon>
        <taxon>Elusimicrobiota</taxon>
        <taxon>Elusimicrobia</taxon>
        <taxon>Elusimicrobiales</taxon>
        <taxon>Elusimicrobiaceae</taxon>
        <taxon>Elusimicrobium</taxon>
    </lineage>
</organism>
<proteinExistence type="predicted"/>
<dbReference type="STRING" id="445932.Emin_0424"/>
<evidence type="ECO:0000256" key="2">
    <source>
        <dbReference type="SAM" id="MobiDB-lite"/>
    </source>
</evidence>
<gene>
    <name evidence="3" type="ordered locus">Emin_0424</name>
</gene>
<dbReference type="AlphaFoldDB" id="B2KBF9"/>
<accession>B2KBF9</accession>
<feature type="coiled-coil region" evidence="1">
    <location>
        <begin position="117"/>
        <end position="144"/>
    </location>
</feature>
<evidence type="ECO:0000313" key="3">
    <source>
        <dbReference type="EMBL" id="ACC97981.1"/>
    </source>
</evidence>
<evidence type="ECO:0000256" key="1">
    <source>
        <dbReference type="SAM" id="Coils"/>
    </source>
</evidence>
<feature type="region of interest" description="Disordered" evidence="2">
    <location>
        <begin position="194"/>
        <end position="225"/>
    </location>
</feature>
<reference evidence="3 4" key="1">
    <citation type="journal article" date="2009" name="Appl. Environ. Microbiol.">
        <title>Genomic analysis of 'Elusimicrobium minutum,' the first cultivated representative of the phylum 'Elusimicrobia' (formerly termite group 1).</title>
        <authorList>
            <person name="Herlemann D.P.R."/>
            <person name="Geissinger O."/>
            <person name="Ikeda-Ohtsubo W."/>
            <person name="Kunin V."/>
            <person name="Sun H."/>
            <person name="Lapidus A."/>
            <person name="Hugenholtz P."/>
            <person name="Brune A."/>
        </authorList>
    </citation>
    <scope>NUCLEOTIDE SEQUENCE [LARGE SCALE GENOMIC DNA]</scope>
    <source>
        <strain evidence="3 4">Pei191</strain>
    </source>
</reference>
<keyword evidence="1" id="KW-0175">Coiled coil</keyword>
<dbReference type="InterPro" id="IPR011250">
    <property type="entry name" value="OMP/PagP_B-barrel"/>
</dbReference>
<evidence type="ECO:0000313" key="4">
    <source>
        <dbReference type="Proteomes" id="UP000001029"/>
    </source>
</evidence>
<dbReference type="OrthoDB" id="9840648at2"/>
<dbReference type="Proteomes" id="UP000001029">
    <property type="component" value="Chromosome"/>
</dbReference>
<feature type="compositionally biased region" description="Basic and acidic residues" evidence="2">
    <location>
        <begin position="200"/>
        <end position="218"/>
    </location>
</feature>
<name>B2KBF9_ELUMP</name>
<keyword evidence="4" id="KW-1185">Reference proteome</keyword>
<sequence>MKNRILLVLVFTFLTAVFAGAEGVRLKNGTILTGSILGQTEYTLDLKTKYGVLTLPQRNIVEIMPDKHKISLKGGGEIIGVIEDIDQFNVRLKTDNGYTNIDMPKIASIEIYDYGQAEEERKYADQQQKEKDMLEAKKETEIKKTGIAIDEDLEKAFGAKSSVAPALEYIPVRTAPAQTTPLVQATQASKEVYKETTLTTDKKTPAIKEPKPKKEKTPKTASSKSNEKRYFALSAGALDSSLKIMGEDVGGFGASAQIEHLWRIKKTNLWIGPGILVSAMRKSNFDIWPPGFTDREAYETSGQLFHFNLITNYYLTTSPKLKTYILASAGYEHASLNIKKDDYNNPVSPTDPTPTYSTNSASSSGFVGTVGLGVSRKFGDTYVGLEARLHNASRSNDFKDSPSTYFSALLKFSWML</sequence>
<evidence type="ECO:0008006" key="5">
    <source>
        <dbReference type="Google" id="ProtNLM"/>
    </source>
</evidence>
<dbReference type="SUPFAM" id="SSF56925">
    <property type="entry name" value="OMPA-like"/>
    <property type="match status" value="1"/>
</dbReference>